<dbReference type="EnsemblPlants" id="evm.model.08.993">
    <property type="protein sequence ID" value="cds.evm.model.08.993"/>
    <property type="gene ID" value="evm.TU.08.993"/>
</dbReference>
<feature type="compositionally biased region" description="Low complexity" evidence="1">
    <location>
        <begin position="26"/>
        <end position="35"/>
    </location>
</feature>
<dbReference type="AlphaFoldDB" id="A0A803QD12"/>
<feature type="compositionally biased region" description="Basic and acidic residues" evidence="1">
    <location>
        <begin position="1"/>
        <end position="25"/>
    </location>
</feature>
<evidence type="ECO:0000256" key="1">
    <source>
        <dbReference type="SAM" id="MobiDB-lite"/>
    </source>
</evidence>
<feature type="region of interest" description="Disordered" evidence="1">
    <location>
        <begin position="1"/>
        <end position="70"/>
    </location>
</feature>
<dbReference type="Proteomes" id="UP000596661">
    <property type="component" value="Chromosome 8"/>
</dbReference>
<organism evidence="2 3">
    <name type="scientific">Cannabis sativa</name>
    <name type="common">Hemp</name>
    <name type="synonym">Marijuana</name>
    <dbReference type="NCBI Taxonomy" id="3483"/>
    <lineage>
        <taxon>Eukaryota</taxon>
        <taxon>Viridiplantae</taxon>
        <taxon>Streptophyta</taxon>
        <taxon>Embryophyta</taxon>
        <taxon>Tracheophyta</taxon>
        <taxon>Spermatophyta</taxon>
        <taxon>Magnoliopsida</taxon>
        <taxon>eudicotyledons</taxon>
        <taxon>Gunneridae</taxon>
        <taxon>Pentapetalae</taxon>
        <taxon>rosids</taxon>
        <taxon>fabids</taxon>
        <taxon>Rosales</taxon>
        <taxon>Cannabaceae</taxon>
        <taxon>Cannabis</taxon>
    </lineage>
</organism>
<evidence type="ECO:0000313" key="3">
    <source>
        <dbReference type="Proteomes" id="UP000596661"/>
    </source>
</evidence>
<keyword evidence="3" id="KW-1185">Reference proteome</keyword>
<accession>A0A803QD12</accession>
<evidence type="ECO:0000313" key="2">
    <source>
        <dbReference type="EnsemblPlants" id="cds.evm.model.08.993"/>
    </source>
</evidence>
<proteinExistence type="predicted"/>
<reference evidence="2" key="1">
    <citation type="submission" date="2018-11" db="EMBL/GenBank/DDBJ databases">
        <authorList>
            <person name="Grassa J C."/>
        </authorList>
    </citation>
    <scope>NUCLEOTIDE SEQUENCE [LARGE SCALE GENOMIC DNA]</scope>
</reference>
<protein>
    <submittedName>
        <fullName evidence="2">Uncharacterized protein</fullName>
    </submittedName>
</protein>
<reference evidence="2" key="2">
    <citation type="submission" date="2021-03" db="UniProtKB">
        <authorList>
            <consortium name="EnsemblPlants"/>
        </authorList>
    </citation>
    <scope>IDENTIFICATION</scope>
</reference>
<name>A0A803QD12_CANSA</name>
<sequence length="95" mass="10912">MADNRKNVDTPHEESTHHPEKEPIGSRRPPNSKSTRSSRSRRTQPEGGRSTWTTRSRRTQNPGTWYEEPEMNISGAQPCQLIRMVPMILQGTFHS</sequence>
<dbReference type="Gramene" id="evm.model.08.993">
    <property type="protein sequence ID" value="cds.evm.model.08.993"/>
    <property type="gene ID" value="evm.TU.08.993"/>
</dbReference>
<dbReference type="EMBL" id="UZAU01000694">
    <property type="status" value="NOT_ANNOTATED_CDS"/>
    <property type="molecule type" value="Genomic_DNA"/>
</dbReference>